<dbReference type="OrthoDB" id="5298944at2"/>
<proteinExistence type="inferred from homology"/>
<dbReference type="PANTHER" id="PTHR30408">
    <property type="entry name" value="TYPE-1 RESTRICTION ENZYME ECOKI SPECIFICITY PROTEIN"/>
    <property type="match status" value="1"/>
</dbReference>
<dbReference type="GO" id="GO:0009307">
    <property type="term" value="P:DNA restriction-modification system"/>
    <property type="evidence" value="ECO:0007669"/>
    <property type="project" value="UniProtKB-KW"/>
</dbReference>
<keyword evidence="5" id="KW-0808">Transferase</keyword>
<dbReference type="EMBL" id="CABPSP010000005">
    <property type="protein sequence ID" value="VVE66444.1"/>
    <property type="molecule type" value="Genomic_DNA"/>
</dbReference>
<dbReference type="InterPro" id="IPR044946">
    <property type="entry name" value="Restrct_endonuc_typeI_TRD_sf"/>
</dbReference>
<evidence type="ECO:0000313" key="6">
    <source>
        <dbReference type="Proteomes" id="UP000383122"/>
    </source>
</evidence>
<dbReference type="InterPro" id="IPR000055">
    <property type="entry name" value="Restrct_endonuc_typeI_TRD"/>
</dbReference>
<protein>
    <submittedName>
        <fullName evidence="5">Type I restriction-modification methylase S subunit</fullName>
    </submittedName>
</protein>
<evidence type="ECO:0000256" key="1">
    <source>
        <dbReference type="ARBA" id="ARBA00010923"/>
    </source>
</evidence>
<feature type="domain" description="Type I restriction modification DNA specificity" evidence="4">
    <location>
        <begin position="22"/>
        <end position="161"/>
    </location>
</feature>
<comment type="similarity">
    <text evidence="1">Belongs to the type-I restriction system S methylase family.</text>
</comment>
<dbReference type="RefSeq" id="WP_150738259.1">
    <property type="nucleotide sequence ID" value="NZ_CABPSP010000005.1"/>
</dbReference>
<organism evidence="5 6">
    <name type="scientific">Pandoraea anapnoica</name>
    <dbReference type="NCBI Taxonomy" id="2508301"/>
    <lineage>
        <taxon>Bacteria</taxon>
        <taxon>Pseudomonadati</taxon>
        <taxon>Pseudomonadota</taxon>
        <taxon>Betaproteobacteria</taxon>
        <taxon>Burkholderiales</taxon>
        <taxon>Burkholderiaceae</taxon>
        <taxon>Pandoraea</taxon>
    </lineage>
</organism>
<dbReference type="InterPro" id="IPR052021">
    <property type="entry name" value="Type-I_RS_S_subunit"/>
</dbReference>
<dbReference type="AlphaFoldDB" id="A0A5E4ZYP5"/>
<keyword evidence="2" id="KW-0680">Restriction system</keyword>
<name>A0A5E4ZYP5_9BURK</name>
<gene>
    <name evidence="5" type="ORF">PAN31117_02293</name>
</gene>
<sequence>MSFRKYTQYKSSHVEWLGEIPAHWDVFRLKDIAEIMNGYPFDSKNFEPSGDFPLLRIRDLNCAESAIRYSGEYVASAEVTSADVLVGMDGDFEVGRWFGREPALLNQRMCCVRTPCSSLSTILEHALPTPLKAINEITYSTTVKHLSSFDVAKIRIALPGSDAELEALAVFLYAETRKIDALIAEQEKLLELLAEKRQATILHAVTRGLNRDVPMKDSGAQWLGMVPKHWEVIPLKYLVTLRSGGTPSKDNLDYWDGDVPWASAKDLKVEKLSDTADHITKYAVEAGAAALVPAGAILVVVRGMILARTFPVVETLAAMAINQDLKAVIPRKNLSAPFLALLLRGSEGESLQRLDEAGHGTKALRMDAWTSMQMPIPPLDEQADIAEFVAQEVTRLDGIKAEAALAIDLLKERRSALISAAITGKIDVREHSSALAAAA</sequence>
<dbReference type="CDD" id="cd17257">
    <property type="entry name" value="RMtype1_S_EcoBI-TRD1-CR1_like"/>
    <property type="match status" value="1"/>
</dbReference>
<dbReference type="GO" id="GO:0008168">
    <property type="term" value="F:methyltransferase activity"/>
    <property type="evidence" value="ECO:0007669"/>
    <property type="project" value="UniProtKB-KW"/>
</dbReference>
<evidence type="ECO:0000313" key="5">
    <source>
        <dbReference type="EMBL" id="VVE66444.1"/>
    </source>
</evidence>
<dbReference type="GO" id="GO:0003677">
    <property type="term" value="F:DNA binding"/>
    <property type="evidence" value="ECO:0007669"/>
    <property type="project" value="UniProtKB-KW"/>
</dbReference>
<accession>A0A5E4ZYP5</accession>
<dbReference type="Proteomes" id="UP000383122">
    <property type="component" value="Unassembled WGS sequence"/>
</dbReference>
<keyword evidence="6" id="KW-1185">Reference proteome</keyword>
<dbReference type="SUPFAM" id="SSF116734">
    <property type="entry name" value="DNA methylase specificity domain"/>
    <property type="match status" value="2"/>
</dbReference>
<dbReference type="CDD" id="cd17249">
    <property type="entry name" value="RMtype1_S_EcoR124I-TRD2-CR2_like"/>
    <property type="match status" value="1"/>
</dbReference>
<evidence type="ECO:0000256" key="2">
    <source>
        <dbReference type="ARBA" id="ARBA00022747"/>
    </source>
</evidence>
<dbReference type="GO" id="GO:0032259">
    <property type="term" value="P:methylation"/>
    <property type="evidence" value="ECO:0007669"/>
    <property type="project" value="UniProtKB-KW"/>
</dbReference>
<dbReference type="PANTHER" id="PTHR30408:SF12">
    <property type="entry name" value="TYPE I RESTRICTION ENZYME MJAVIII SPECIFICITY SUBUNIT"/>
    <property type="match status" value="1"/>
</dbReference>
<keyword evidence="5" id="KW-0489">Methyltransferase</keyword>
<evidence type="ECO:0000259" key="4">
    <source>
        <dbReference type="Pfam" id="PF01420"/>
    </source>
</evidence>
<keyword evidence="3" id="KW-0238">DNA-binding</keyword>
<reference evidence="5 6" key="1">
    <citation type="submission" date="2019-08" db="EMBL/GenBank/DDBJ databases">
        <authorList>
            <person name="Peeters C."/>
        </authorList>
    </citation>
    <scope>NUCLEOTIDE SEQUENCE [LARGE SCALE GENOMIC DNA]</scope>
    <source>
        <strain evidence="5 6">LMG 31117</strain>
    </source>
</reference>
<dbReference type="Pfam" id="PF01420">
    <property type="entry name" value="Methylase_S"/>
    <property type="match status" value="2"/>
</dbReference>
<dbReference type="Gene3D" id="3.90.220.20">
    <property type="entry name" value="DNA methylase specificity domains"/>
    <property type="match status" value="2"/>
</dbReference>
<feature type="domain" description="Type I restriction modification DNA specificity" evidence="4">
    <location>
        <begin position="227"/>
        <end position="391"/>
    </location>
</feature>
<dbReference type="Gene3D" id="1.10.287.1120">
    <property type="entry name" value="Bipartite methylase S protein"/>
    <property type="match status" value="1"/>
</dbReference>
<evidence type="ECO:0000256" key="3">
    <source>
        <dbReference type="ARBA" id="ARBA00023125"/>
    </source>
</evidence>